<dbReference type="Proteomes" id="UP000003711">
    <property type="component" value="Unassembled WGS sequence"/>
</dbReference>
<protein>
    <submittedName>
        <fullName evidence="1">Uncharacterized protein</fullName>
    </submittedName>
</protein>
<evidence type="ECO:0000313" key="2">
    <source>
        <dbReference type="Proteomes" id="UP000003711"/>
    </source>
</evidence>
<dbReference type="AlphaFoldDB" id="E2N704"/>
<reference evidence="1 2" key="1">
    <citation type="submission" date="2008-12" db="EMBL/GenBank/DDBJ databases">
        <authorList>
            <person name="Fulton L."/>
            <person name="Clifton S."/>
            <person name="Fulton B."/>
            <person name="Xu J."/>
            <person name="Minx P."/>
            <person name="Pepin K.H."/>
            <person name="Johnson M."/>
            <person name="Bhonagiri V."/>
            <person name="Nash W.E."/>
            <person name="Mardis E.R."/>
            <person name="Wilson R.K."/>
        </authorList>
    </citation>
    <scope>NUCLEOTIDE SEQUENCE [LARGE SCALE GENOMIC DNA]</scope>
    <source>
        <strain evidence="1 2">DSM 14838</strain>
    </source>
</reference>
<gene>
    <name evidence="1" type="ORF">BACCELL_00046</name>
</gene>
<organism evidence="1 2">
    <name type="scientific">Bacteroides cellulosilyticus DSM 14838</name>
    <dbReference type="NCBI Taxonomy" id="537012"/>
    <lineage>
        <taxon>Bacteria</taxon>
        <taxon>Pseudomonadati</taxon>
        <taxon>Bacteroidota</taxon>
        <taxon>Bacteroidia</taxon>
        <taxon>Bacteroidales</taxon>
        <taxon>Bacteroidaceae</taxon>
        <taxon>Bacteroides</taxon>
    </lineage>
</organism>
<name>E2N704_9BACE</name>
<dbReference type="RefSeq" id="WP_007209443.1">
    <property type="nucleotide sequence ID" value="NZ_EQ973486.1"/>
</dbReference>
<comment type="caution">
    <text evidence="1">The sequence shown here is derived from an EMBL/GenBank/DDBJ whole genome shotgun (WGS) entry which is preliminary data.</text>
</comment>
<reference evidence="1 2" key="2">
    <citation type="submission" date="2009-01" db="EMBL/GenBank/DDBJ databases">
        <title>Draft genome sequence of Bacteroides cellulosilyticus (DSM 14838).</title>
        <authorList>
            <person name="Sudarsanam P."/>
            <person name="Ley R."/>
            <person name="Guruge J."/>
            <person name="Turnbaugh P.J."/>
            <person name="Mahowald M."/>
            <person name="Liep D."/>
            <person name="Gordon J."/>
        </authorList>
    </citation>
    <scope>NUCLEOTIDE SEQUENCE [LARGE SCALE GENOMIC DNA]</scope>
    <source>
        <strain evidence="1 2">DSM 14838</strain>
    </source>
</reference>
<proteinExistence type="predicted"/>
<dbReference type="EMBL" id="ACCH01000002">
    <property type="protein sequence ID" value="EEF92340.1"/>
    <property type="molecule type" value="Genomic_DNA"/>
</dbReference>
<dbReference type="HOGENOM" id="CLU_607895_0_0_10"/>
<sequence>MEIRRTGNFGFIDTGEGQLISFAMGKGWAPSSINFSRPDSWQTKKIRVNGIDIVPMGANNDLPGDVQRLLDNFYGGEGIMGKIQGLQWGEGPRFFEDAIDEGNNKFYRKWILDDKIQEDLERWDHREFMLRSLVDLIHMQGFWTKFIRNRGPRIGAAGKFLKLEHIPYKKCRFEYPDDNHDFPQNVYVGDWPFPDPTKLAKYPVFNPADPFKHPISVGYFNIYSFCKDFVSTPRFLGAFPWLELAGTIAPLLAAYNANSSALSLHIESPQGYWDAAEERIKDICKRKGIAYSAKMLEDFKDEAMEKYAAGVTGRQNVGKYMHTTKFWNAEANNFEGWTITPIDKKIKEYIESQIKIANKADAAATSGFGLDPVLSNLIMENKLSSGSEKLYSIKVYNASETAIPDMILCKPLMHYIRANFPGSKTQIGLYRSIVNAEENISPSSRVKENA</sequence>
<accession>E2N704</accession>
<evidence type="ECO:0000313" key="1">
    <source>
        <dbReference type="EMBL" id="EEF92340.1"/>
    </source>
</evidence>